<keyword evidence="1" id="KW-0812">Transmembrane</keyword>
<keyword evidence="1" id="KW-0472">Membrane</keyword>
<dbReference type="Proteomes" id="UP000887013">
    <property type="component" value="Unassembled WGS sequence"/>
</dbReference>
<evidence type="ECO:0000256" key="1">
    <source>
        <dbReference type="SAM" id="Phobius"/>
    </source>
</evidence>
<feature type="transmembrane region" description="Helical" evidence="1">
    <location>
        <begin position="107"/>
        <end position="128"/>
    </location>
</feature>
<evidence type="ECO:0000313" key="3">
    <source>
        <dbReference type="Proteomes" id="UP000887013"/>
    </source>
</evidence>
<keyword evidence="1" id="KW-1133">Transmembrane helix</keyword>
<sequence>MLVFCPINKNGLTGNDIGNTGYTDIGILVNEDEEEKKRIMRDKLLKSDIFTFTGFLLITVIQNVSCRPKGGRGGARGSSVAMYGGRGMGRLYFTSARWAVLSPATKVLILIFCLILGIFLIVGMYRAYVWCTKDQARR</sequence>
<evidence type="ECO:0000313" key="2">
    <source>
        <dbReference type="EMBL" id="GFS76041.1"/>
    </source>
</evidence>
<reference evidence="2" key="1">
    <citation type="submission" date="2020-08" db="EMBL/GenBank/DDBJ databases">
        <title>Multicomponent nature underlies the extraordinary mechanical properties of spider dragline silk.</title>
        <authorList>
            <person name="Kono N."/>
            <person name="Nakamura H."/>
            <person name="Mori M."/>
            <person name="Yoshida Y."/>
            <person name="Ohtoshi R."/>
            <person name="Malay A.D."/>
            <person name="Moran D.A.P."/>
            <person name="Tomita M."/>
            <person name="Numata K."/>
            <person name="Arakawa K."/>
        </authorList>
    </citation>
    <scope>NUCLEOTIDE SEQUENCE</scope>
</reference>
<protein>
    <submittedName>
        <fullName evidence="2">Uncharacterized protein</fullName>
    </submittedName>
</protein>
<organism evidence="2 3">
    <name type="scientific">Nephila pilipes</name>
    <name type="common">Giant wood spider</name>
    <name type="synonym">Nephila maculata</name>
    <dbReference type="NCBI Taxonomy" id="299642"/>
    <lineage>
        <taxon>Eukaryota</taxon>
        <taxon>Metazoa</taxon>
        <taxon>Ecdysozoa</taxon>
        <taxon>Arthropoda</taxon>
        <taxon>Chelicerata</taxon>
        <taxon>Arachnida</taxon>
        <taxon>Araneae</taxon>
        <taxon>Araneomorphae</taxon>
        <taxon>Entelegynae</taxon>
        <taxon>Araneoidea</taxon>
        <taxon>Nephilidae</taxon>
        <taxon>Nephila</taxon>
    </lineage>
</organism>
<dbReference type="EMBL" id="BMAW01050582">
    <property type="protein sequence ID" value="GFS76041.1"/>
    <property type="molecule type" value="Genomic_DNA"/>
</dbReference>
<dbReference type="OrthoDB" id="6434561at2759"/>
<feature type="transmembrane region" description="Helical" evidence="1">
    <location>
        <begin position="44"/>
        <end position="64"/>
    </location>
</feature>
<comment type="caution">
    <text evidence="2">The sequence shown here is derived from an EMBL/GenBank/DDBJ whole genome shotgun (WGS) entry which is preliminary data.</text>
</comment>
<name>A0A8X6MSV3_NEPPI</name>
<gene>
    <name evidence="2" type="ORF">NPIL_360531</name>
</gene>
<keyword evidence="3" id="KW-1185">Reference proteome</keyword>
<accession>A0A8X6MSV3</accession>
<proteinExistence type="predicted"/>
<dbReference type="AlphaFoldDB" id="A0A8X6MSV3"/>